<evidence type="ECO:0000256" key="1">
    <source>
        <dbReference type="ARBA" id="ARBA00022729"/>
    </source>
</evidence>
<dbReference type="Proteomes" id="UP000553034">
    <property type="component" value="Unassembled WGS sequence"/>
</dbReference>
<evidence type="ECO:0000259" key="4">
    <source>
        <dbReference type="Pfam" id="PF13525"/>
    </source>
</evidence>
<gene>
    <name evidence="5" type="ORF">GGR32_002019</name>
</gene>
<dbReference type="NCBIfam" id="TIGR03302">
    <property type="entry name" value="OM_YfiO"/>
    <property type="match status" value="1"/>
</dbReference>
<organism evidence="5 6">
    <name type="scientific">Mesonia hippocampi</name>
    <dbReference type="NCBI Taxonomy" id="1628250"/>
    <lineage>
        <taxon>Bacteria</taxon>
        <taxon>Pseudomonadati</taxon>
        <taxon>Bacteroidota</taxon>
        <taxon>Flavobacteriia</taxon>
        <taxon>Flavobacteriales</taxon>
        <taxon>Flavobacteriaceae</taxon>
        <taxon>Mesonia</taxon>
    </lineage>
</organism>
<dbReference type="InterPro" id="IPR011990">
    <property type="entry name" value="TPR-like_helical_dom_sf"/>
</dbReference>
<name>A0A840ET53_9FLAO</name>
<keyword evidence="6" id="KW-1185">Reference proteome</keyword>
<dbReference type="SUPFAM" id="SSF48452">
    <property type="entry name" value="TPR-like"/>
    <property type="match status" value="1"/>
</dbReference>
<evidence type="ECO:0000313" key="6">
    <source>
        <dbReference type="Proteomes" id="UP000553034"/>
    </source>
</evidence>
<dbReference type="PROSITE" id="PS51257">
    <property type="entry name" value="PROKAR_LIPOPROTEIN"/>
    <property type="match status" value="1"/>
</dbReference>
<feature type="domain" description="Outer membrane lipoprotein BamD-like" evidence="4">
    <location>
        <begin position="38"/>
        <end position="224"/>
    </location>
</feature>
<proteinExistence type="predicted"/>
<dbReference type="InterPro" id="IPR017689">
    <property type="entry name" value="BamD"/>
</dbReference>
<sequence length="272" mass="32074">MMKKILLLGVCIVAFSCSEYQKVLKKNDIKPKYDMAIKFYDEGMETGKKTKLKKSIRLLEQILPQYRGKPQGERIAYIFSDAHYQLEDYFGASYQFERFAKAYPKSQKVEEAYYKGAKSYYYISPVYSKDQIDTYKAIEKFQQYISLYPDGQYIGEANELVGELRDKLDRKAFEIAQQYYHIEDYKSAIAAMANYIEDRPGAKYMEDAYFYKLKAAYVLSINSYKHLVEDRLEDAQSYVEDYEKYYPEGSHIEEVKEISEDINKRLITKNQA</sequence>
<keyword evidence="3" id="KW-0998">Cell outer membrane</keyword>
<evidence type="ECO:0000313" key="5">
    <source>
        <dbReference type="EMBL" id="MBB4119713.1"/>
    </source>
</evidence>
<dbReference type="RefSeq" id="WP_183478061.1">
    <property type="nucleotide sequence ID" value="NZ_JACIFO010000008.1"/>
</dbReference>
<comment type="caution">
    <text evidence="5">The sequence shown here is derived from an EMBL/GenBank/DDBJ whole genome shotgun (WGS) entry which is preliminary data.</text>
</comment>
<accession>A0A840ET53</accession>
<dbReference type="Pfam" id="PF13525">
    <property type="entry name" value="YfiO"/>
    <property type="match status" value="1"/>
</dbReference>
<keyword evidence="1" id="KW-0732">Signal</keyword>
<dbReference type="InterPro" id="IPR039565">
    <property type="entry name" value="BamD-like"/>
</dbReference>
<dbReference type="Gene3D" id="1.25.40.10">
    <property type="entry name" value="Tetratricopeptide repeat domain"/>
    <property type="match status" value="1"/>
</dbReference>
<evidence type="ECO:0000256" key="2">
    <source>
        <dbReference type="ARBA" id="ARBA00023136"/>
    </source>
</evidence>
<keyword evidence="2" id="KW-0472">Membrane</keyword>
<reference evidence="5 6" key="1">
    <citation type="submission" date="2020-08" db="EMBL/GenBank/DDBJ databases">
        <title>Genomic Encyclopedia of Type Strains, Phase IV (KMG-IV): sequencing the most valuable type-strain genomes for metagenomic binning, comparative biology and taxonomic classification.</title>
        <authorList>
            <person name="Goeker M."/>
        </authorList>
    </citation>
    <scope>NUCLEOTIDE SEQUENCE [LARGE SCALE GENOMIC DNA]</scope>
    <source>
        <strain evidence="5 6">DSM 29568</strain>
    </source>
</reference>
<dbReference type="AlphaFoldDB" id="A0A840ET53"/>
<evidence type="ECO:0000256" key="3">
    <source>
        <dbReference type="ARBA" id="ARBA00023237"/>
    </source>
</evidence>
<dbReference type="EMBL" id="JACIFO010000008">
    <property type="protein sequence ID" value="MBB4119713.1"/>
    <property type="molecule type" value="Genomic_DNA"/>
</dbReference>
<protein>
    <submittedName>
        <fullName evidence="5">Outer membrane protein assembly factor BamD</fullName>
    </submittedName>
</protein>